<dbReference type="GO" id="GO:0004864">
    <property type="term" value="F:protein phosphatase inhibitor activity"/>
    <property type="evidence" value="ECO:0007669"/>
    <property type="project" value="InterPro"/>
</dbReference>
<feature type="region of interest" description="Disordered" evidence="1">
    <location>
        <begin position="879"/>
        <end position="1006"/>
    </location>
</feature>
<reference evidence="4 5" key="2">
    <citation type="journal article" date="2018" name="Annu Rev Anim Biosci">
        <title>Bat Biology, Genomes, and the Bat1K Project: To Generate Chromosome-Level Genomes for All Living Bat Species.</title>
        <authorList>
            <person name="Teeling E.C."/>
            <person name="Vernes S.C."/>
            <person name="Davalos L.M."/>
            <person name="Ray D.A."/>
            <person name="Gilbert M.T.P."/>
            <person name="Myers E."/>
        </authorList>
    </citation>
    <scope>NUCLEOTIDE SEQUENCE</scope>
</reference>
<dbReference type="Proteomes" id="UP000472240">
    <property type="component" value="Chromosome 12"/>
</dbReference>
<reference evidence="4" key="5">
    <citation type="submission" date="2025-05" db="UniProtKB">
        <authorList>
            <consortium name="Ensembl"/>
        </authorList>
    </citation>
    <scope>IDENTIFICATION</scope>
</reference>
<dbReference type="RefSeq" id="XP_032978323.1">
    <property type="nucleotide sequence ID" value="XM_033122432.1"/>
</dbReference>
<gene>
    <name evidence="4" type="primary">PPP1R26</name>
    <name evidence="3" type="ORF">mRhiFer1_013441</name>
</gene>
<proteinExistence type="predicted"/>
<feature type="compositionally biased region" description="Basic and acidic residues" evidence="1">
    <location>
        <begin position="742"/>
        <end position="751"/>
    </location>
</feature>
<evidence type="ECO:0000313" key="4">
    <source>
        <dbReference type="Ensembl" id="ENSRFEP00010026743.1"/>
    </source>
</evidence>
<name>A0A671FW04_RHIFE</name>
<feature type="compositionally biased region" description="Low complexity" evidence="1">
    <location>
        <begin position="189"/>
        <end position="198"/>
    </location>
</feature>
<keyword evidence="5" id="KW-1185">Reference proteome</keyword>
<dbReference type="CTD" id="9858"/>
<feature type="region of interest" description="Disordered" evidence="1">
    <location>
        <begin position="1031"/>
        <end position="1060"/>
    </location>
</feature>
<reference evidence="4 5" key="3">
    <citation type="submission" date="2018-12" db="EMBL/GenBank/DDBJ databases">
        <title>G10K-VGP greater horseshoe bat female genome, primary haplotype.</title>
        <authorList>
            <person name="Teeling E."/>
            <person name="Myers G."/>
            <person name="Vernes S."/>
            <person name="Pippel M."/>
            <person name="Winkler S."/>
            <person name="Fedrigo O."/>
            <person name="Rhie A."/>
            <person name="Koren S."/>
            <person name="Phillippy A."/>
            <person name="Lewin H."/>
            <person name="Damas J."/>
            <person name="Howe K."/>
            <person name="Mountcastle J."/>
            <person name="Jarvis E.D."/>
        </authorList>
    </citation>
    <scope>NUCLEOTIDE SEQUENCE [LARGE SCALE GENOMIC DNA]</scope>
</reference>
<evidence type="ECO:0000259" key="2">
    <source>
        <dbReference type="Pfam" id="PF15740"/>
    </source>
</evidence>
<feature type="compositionally biased region" description="Basic and acidic residues" evidence="1">
    <location>
        <begin position="423"/>
        <end position="435"/>
    </location>
</feature>
<feature type="region of interest" description="Disordered" evidence="1">
    <location>
        <begin position="1165"/>
        <end position="1202"/>
    </location>
</feature>
<feature type="compositionally biased region" description="Basic and acidic residues" evidence="1">
    <location>
        <begin position="659"/>
        <end position="670"/>
    </location>
</feature>
<dbReference type="RefSeq" id="XP_032978321.1">
    <property type="nucleotide sequence ID" value="XM_033122430.1"/>
</dbReference>
<feature type="compositionally biased region" description="Basic and acidic residues" evidence="1">
    <location>
        <begin position="205"/>
        <end position="233"/>
    </location>
</feature>
<evidence type="ECO:0000313" key="5">
    <source>
        <dbReference type="Proteomes" id="UP000472240"/>
    </source>
</evidence>
<feature type="region of interest" description="Disordered" evidence="1">
    <location>
        <begin position="136"/>
        <end position="456"/>
    </location>
</feature>
<dbReference type="PANTHER" id="PTHR15724:SF0">
    <property type="entry name" value="PROTEIN PHOSPHATASE 1 REGULATORY SUBUNIT 26"/>
    <property type="match status" value="1"/>
</dbReference>
<feature type="compositionally biased region" description="Low complexity" evidence="1">
    <location>
        <begin position="767"/>
        <end position="783"/>
    </location>
</feature>
<feature type="compositionally biased region" description="Low complexity" evidence="1">
    <location>
        <begin position="298"/>
        <end position="309"/>
    </location>
</feature>
<dbReference type="Ensembl" id="ENSRFET00010029057.1">
    <property type="protein sequence ID" value="ENSRFEP00010026743.1"/>
    <property type="gene ID" value="ENSRFEG00010017804.1"/>
</dbReference>
<dbReference type="KEGG" id="rfq:117031764"/>
<dbReference type="GeneTree" id="ENSGT00390000014118"/>
<feature type="region of interest" description="Disordered" evidence="1">
    <location>
        <begin position="740"/>
        <end position="822"/>
    </location>
</feature>
<evidence type="ECO:0000256" key="1">
    <source>
        <dbReference type="SAM" id="MobiDB-lite"/>
    </source>
</evidence>
<dbReference type="AlphaFoldDB" id="A0A671FW04"/>
<dbReference type="InterPro" id="IPR026130">
    <property type="entry name" value="PPP1R26"/>
</dbReference>
<dbReference type="Pfam" id="PF15740">
    <property type="entry name" value="PPP1R26_N"/>
    <property type="match status" value="1"/>
</dbReference>
<protein>
    <submittedName>
        <fullName evidence="3 4">Protein phosphatase 1 regulatory subunit 26</fullName>
    </submittedName>
</protein>
<dbReference type="OMA" id="PWPSRKA"/>
<feature type="compositionally biased region" description="Basic and acidic residues" evidence="1">
    <location>
        <begin position="245"/>
        <end position="266"/>
    </location>
</feature>
<feature type="region of interest" description="Disordered" evidence="1">
    <location>
        <begin position="834"/>
        <end position="855"/>
    </location>
</feature>
<dbReference type="RefSeq" id="XP_032978322.1">
    <property type="nucleotide sequence ID" value="XM_033122431.1"/>
</dbReference>
<dbReference type="PANTHER" id="PTHR15724">
    <property type="entry name" value="PROTEIN PHOSPHATASE 1 REGULATORY SUBUNIT 26"/>
    <property type="match status" value="1"/>
</dbReference>
<sequence>MFLMNAPPVLALQSTWEAFSPPGSCRFPGCFSEATEGVGGRAVRASVHMIISTFQGARAARGMSHERALHGSQRAERGRDARWAPSPASAACALAADFDPKGVEQAADVSPSLLDSDSDDSVDRDIEEAIQEYLKAKSGATQPPAPADGDSQPEPPPSSTPTALCPPKLAAGSGGVPGSRVGAGEDQGSTSPVSVSSEDSFEQSIRAEIEQFLSEKKQHETPKCDVSADKAPDPNDSLARPALRSSKEPVKAYRQDLMGARKEVVFRKPPRLAKATAQPRGLRSRVTTEPESMGGTKPAAPRPAATCCPVEAAQSKGGVKRGVGLGRRGKRLQSAAQVHEASDSSSDDGIEEAIQLYQLEKRKEAGGDPLQKTLPGEEQGPDPPTHSMSHSTKSALPETHRKMPGKKKPVASKTMDLGPGGVDPDHPSKPPKETKAPALPGNTAAKSEFVDRSSCRADTPTELMCAEAILDISKTILPAPREGSDRPLSASPLLRPPNVLARSDGDSSSVDSDDSIEQEIRTFLALKAQSGSLLARTEACPQSTHSPLPSPGPNGQAGGPKAPVSKTQALSLSCKRKRRGSSNTVRPPTPKKMREMGKEVTLDCDHSQGKASKAPGREGEAGSQPLPCRTVGLGAEGTAPDTRGGVSPGQGKAVEVGGVDEKDSSEEKSSSLDSDEDLDTAIKDLLRSKRQLKRRCRDPRAACKKKVRFSTTEAQFLDQLGGFQRDWKDKSPHLLKSCLSKSKKDSRENLLRKPLRVFGRQTESTKPVGAGPADAPAALPSGPRACEGHLFSHEAEDHGLRGSAASPGSRSDDSSSVDSDDSIELEIRKFLAEKAKESVSSSEILGGGPTTLGPGNVSRPELLCRKAVAPALALQPGVCTRSQRVRGTPQPAMGPRASPHADQACLPAALARGQLVPPRSASGTVSARGSPTGKRNLYPYKDQSPRGTGPASGDRAFGQLSSCVEAGAQAGSPSGALPVTSRSRSALTRSPGADREGGPQAGLTLPWGDFAHQSRLQSTWVLSSEGRDMAWKGGLGSKREKGPEGQAPCAPSLPPDPKRGLPFAGFSPLLSTQLFHFGKSVSWGGKPAGLFSTPLSLPLQGPSFSAFREPPASHGPVFGSSHLLVKKEGGHWPSRKAPAALSLHDKRNSGSEEAILDLRYRQRVMDGGNDDPEAWGSDASELSDTSVEEGGSPLAKGKVLKL</sequence>
<feature type="region of interest" description="Disordered" evidence="1">
    <location>
        <begin position="476"/>
        <end position="514"/>
    </location>
</feature>
<feature type="compositionally biased region" description="Low complexity" evidence="1">
    <location>
        <begin position="801"/>
        <end position="817"/>
    </location>
</feature>
<feature type="compositionally biased region" description="Low complexity" evidence="1">
    <location>
        <begin position="486"/>
        <end position="497"/>
    </location>
</feature>
<dbReference type="Proteomes" id="UP000585614">
    <property type="component" value="Unassembled WGS sequence"/>
</dbReference>
<organism evidence="4 5">
    <name type="scientific">Rhinolophus ferrumequinum</name>
    <name type="common">Greater horseshoe bat</name>
    <dbReference type="NCBI Taxonomy" id="59479"/>
    <lineage>
        <taxon>Eukaryota</taxon>
        <taxon>Metazoa</taxon>
        <taxon>Chordata</taxon>
        <taxon>Craniata</taxon>
        <taxon>Vertebrata</taxon>
        <taxon>Euteleostomi</taxon>
        <taxon>Mammalia</taxon>
        <taxon>Eutheria</taxon>
        <taxon>Laurasiatheria</taxon>
        <taxon>Chiroptera</taxon>
        <taxon>Yinpterochiroptera</taxon>
        <taxon>Rhinolophoidea</taxon>
        <taxon>Rhinolophidae</taxon>
        <taxon>Rhinolophinae</taxon>
        <taxon>Rhinolophus</taxon>
    </lineage>
</organism>
<evidence type="ECO:0000313" key="3">
    <source>
        <dbReference type="EMBL" id="KAF6327898.1"/>
    </source>
</evidence>
<evidence type="ECO:0000313" key="6">
    <source>
        <dbReference type="Proteomes" id="UP000585614"/>
    </source>
</evidence>
<dbReference type="EMBL" id="JACAGC010000012">
    <property type="protein sequence ID" value="KAF6327898.1"/>
    <property type="molecule type" value="Genomic_DNA"/>
</dbReference>
<dbReference type="InterPro" id="IPR031474">
    <property type="entry name" value="PPP1R26_N"/>
</dbReference>
<accession>A0A671FW04</accession>
<dbReference type="GeneID" id="117031764"/>
<feature type="domain" description="Protein phosphatase 1 regulatory subunit 26 N-terminal" evidence="2">
    <location>
        <begin position="1"/>
        <end position="838"/>
    </location>
</feature>
<feature type="compositionally biased region" description="Basic and acidic residues" evidence="1">
    <location>
        <begin position="786"/>
        <end position="800"/>
    </location>
</feature>
<feature type="compositionally biased region" description="Basic and acidic residues" evidence="1">
    <location>
        <begin position="592"/>
        <end position="608"/>
    </location>
</feature>
<reference evidence="3 6" key="4">
    <citation type="journal article" date="2020" name="Nature">
        <title>Six reference-quality genomes reveal evolution of bat adaptations.</title>
        <authorList>
            <person name="Jebb D."/>
            <person name="Huang Z."/>
            <person name="Pippel M."/>
            <person name="Hughes G.M."/>
            <person name="Lavrichenko K."/>
            <person name="Devanna P."/>
            <person name="Winkler S."/>
            <person name="Jermiin L.S."/>
            <person name="Skirmuntt E.C."/>
            <person name="Katzourakis A."/>
            <person name="Burkitt-Gray L."/>
            <person name="Ray D.A."/>
            <person name="Sullivan K.A.M."/>
            <person name="Roscito J.G."/>
            <person name="Kirilenko B.M."/>
            <person name="Davalos L.M."/>
            <person name="Corthals A.P."/>
            <person name="Power M.L."/>
            <person name="Jones G."/>
            <person name="Ransome R.D."/>
            <person name="Dechmann D.K.N."/>
            <person name="Locatelli A.G."/>
            <person name="Puechmaille S.J."/>
            <person name="Fedrigo O."/>
            <person name="Jarvis E.D."/>
            <person name="Hiller M."/>
            <person name="Vernes S.C."/>
            <person name="Myers E.W."/>
            <person name="Teeling E.C."/>
        </authorList>
    </citation>
    <scope>NUCLEOTIDE SEQUENCE [LARGE SCALE GENOMIC DNA]</scope>
    <source>
        <strain evidence="3">MRhiFer1</strain>
        <tissue evidence="3">Lung</tissue>
    </source>
</reference>
<reference evidence="4 5" key="1">
    <citation type="journal article" date="2015" name="Annu Rev Anim Biosci">
        <title>The Genome 10K Project: a way forward.</title>
        <authorList>
            <person name="Koepfli K.P."/>
            <person name="Paten B."/>
            <person name="O'Brien S.J."/>
            <person name="Koepfli K.P."/>
            <person name="Paten B."/>
            <person name="Antunes A."/>
            <person name="Belov K."/>
            <person name="Bustamante C."/>
            <person name="Castoe T.A."/>
            <person name="Clawson H."/>
            <person name="Crawford A.J."/>
            <person name="Diekhans M."/>
            <person name="Distel D."/>
            <person name="Durbin R."/>
            <person name="Earl D."/>
            <person name="Fujita M.K."/>
            <person name="Gamble T."/>
            <person name="Georges A."/>
            <person name="Gemmell N."/>
            <person name="Gilbert M.T."/>
            <person name="Graves J.M."/>
            <person name="Green R.E."/>
            <person name="Hickey G."/>
            <person name="Jarvis E.D."/>
            <person name="Johnson W."/>
            <person name="Komissarov A."/>
            <person name="Korf I."/>
            <person name="Kuhn R."/>
            <person name="Larkin D.M."/>
            <person name="Lewin H."/>
            <person name="Lopez J.V."/>
            <person name="Ma J."/>
            <person name="Marques-Bonet T."/>
            <person name="Miller W."/>
            <person name="Murphy R."/>
            <person name="Pevzner P."/>
            <person name="Shapiro B."/>
            <person name="Steiner C."/>
            <person name="Tamazian G."/>
            <person name="Venkatesh B."/>
            <person name="Wang J."/>
            <person name="Wayne R."/>
            <person name="Wiley E."/>
            <person name="Yang H."/>
            <person name="Zhang G."/>
            <person name="Haussler D."/>
            <person name="Ryder O."/>
            <person name="O'Brien S.J."/>
        </authorList>
    </citation>
    <scope>NUCLEOTIDE SEQUENCE</scope>
</reference>
<dbReference type="RefSeq" id="XP_032978324.1">
    <property type="nucleotide sequence ID" value="XM_033122433.1"/>
</dbReference>
<feature type="region of interest" description="Disordered" evidence="1">
    <location>
        <begin position="534"/>
        <end position="678"/>
    </location>
</feature>
<dbReference type="OrthoDB" id="9939953at2759"/>